<keyword evidence="1" id="KW-0732">Signal</keyword>
<proteinExistence type="predicted"/>
<evidence type="ECO:0000256" key="1">
    <source>
        <dbReference type="SAM" id="SignalP"/>
    </source>
</evidence>
<dbReference type="EMBL" id="QGGP01000004">
    <property type="protein sequence ID" value="PWK18712.1"/>
    <property type="molecule type" value="Genomic_DNA"/>
</dbReference>
<sequence>MFKKCIASITMLVMILGISIQSEAQESKDYQMWQNVMLTPDYTNLKVFGENMRKHNQTYHSEGNFNAYVYNITTGPNAGSMIWQMGPMMYKHNDSRPEGAHDIDWRDNVMPYVKKIHTVEYWSQDDELSNTSMVRGESVKYPILFVRMMELADDHQYLRKDFFSKVSATIKSMPGENPWGLYYNNFLQGDLGRHIATVGFNKNWTEFDEDGPNFKEAFEKLYGKNSFQRFLDARDDLFKNTFDEIWVYNKNLSGD</sequence>
<protein>
    <submittedName>
        <fullName evidence="2">Uncharacterized protein</fullName>
    </submittedName>
</protein>
<dbReference type="OrthoDB" id="659133at2"/>
<accession>A0A316DMD6</accession>
<name>A0A316DMD6_9FLAO</name>
<evidence type="ECO:0000313" key="2">
    <source>
        <dbReference type="EMBL" id="PWK18712.1"/>
    </source>
</evidence>
<feature type="chain" id="PRO_5016377542" evidence="1">
    <location>
        <begin position="25"/>
        <end position="255"/>
    </location>
</feature>
<feature type="signal peptide" evidence="1">
    <location>
        <begin position="1"/>
        <end position="24"/>
    </location>
</feature>
<evidence type="ECO:0000313" key="3">
    <source>
        <dbReference type="Proteomes" id="UP000245430"/>
    </source>
</evidence>
<organism evidence="2 3">
    <name type="scientific">Xanthomarina spongicola</name>
    <dbReference type="NCBI Taxonomy" id="570520"/>
    <lineage>
        <taxon>Bacteria</taxon>
        <taxon>Pseudomonadati</taxon>
        <taxon>Bacteroidota</taxon>
        <taxon>Flavobacteriia</taxon>
        <taxon>Flavobacteriales</taxon>
        <taxon>Flavobacteriaceae</taxon>
        <taxon>Xanthomarina</taxon>
    </lineage>
</organism>
<keyword evidence="3" id="KW-1185">Reference proteome</keyword>
<reference evidence="2 3" key="1">
    <citation type="submission" date="2018-05" db="EMBL/GenBank/DDBJ databases">
        <title>Genomic Encyclopedia of Archaeal and Bacterial Type Strains, Phase II (KMG-II): from individual species to whole genera.</title>
        <authorList>
            <person name="Goeker M."/>
        </authorList>
    </citation>
    <scope>NUCLEOTIDE SEQUENCE [LARGE SCALE GENOMIC DNA]</scope>
    <source>
        <strain evidence="2 3">DSM 22637</strain>
    </source>
</reference>
<gene>
    <name evidence="2" type="ORF">LX78_02019</name>
</gene>
<dbReference type="AlphaFoldDB" id="A0A316DMD6"/>
<dbReference type="Proteomes" id="UP000245430">
    <property type="component" value="Unassembled WGS sequence"/>
</dbReference>
<dbReference type="RefSeq" id="WP_146192568.1">
    <property type="nucleotide sequence ID" value="NZ_QGGP01000004.1"/>
</dbReference>
<comment type="caution">
    <text evidence="2">The sequence shown here is derived from an EMBL/GenBank/DDBJ whole genome shotgun (WGS) entry which is preliminary data.</text>
</comment>